<dbReference type="PANTHER" id="PTHR22602:SF0">
    <property type="entry name" value="TRANSFERASE CAF17, MITOCHONDRIAL-RELATED"/>
    <property type="match status" value="1"/>
</dbReference>
<feature type="region of interest" description="Disordered" evidence="14">
    <location>
        <begin position="449"/>
        <end position="633"/>
    </location>
</feature>
<dbReference type="InterPro" id="IPR045179">
    <property type="entry name" value="YgfZ/GcvT"/>
</dbReference>
<feature type="compositionally biased region" description="Pro residues" evidence="14">
    <location>
        <begin position="614"/>
        <end position="623"/>
    </location>
</feature>
<evidence type="ECO:0000256" key="8">
    <source>
        <dbReference type="ARBA" id="ARBA00022884"/>
    </source>
</evidence>
<accession>A0A317X7Q9</accession>
<evidence type="ECO:0000256" key="12">
    <source>
        <dbReference type="ARBA" id="ARBA00093447"/>
    </source>
</evidence>
<dbReference type="InterPro" id="IPR017703">
    <property type="entry name" value="YgfZ/GCV_T_CS"/>
</dbReference>
<dbReference type="GO" id="GO:0000184">
    <property type="term" value="P:nuclear-transcribed mRNA catabolic process, nonsense-mediated decay"/>
    <property type="evidence" value="ECO:0007669"/>
    <property type="project" value="InterPro"/>
</dbReference>
<comment type="cofactor">
    <cofactor evidence="1">
        <name>Mn(2+)</name>
        <dbReference type="ChEBI" id="CHEBI:29035"/>
    </cofactor>
</comment>
<dbReference type="EMBL" id="MSFK01000005">
    <property type="protein sequence ID" value="PWY94325.1"/>
    <property type="molecule type" value="Genomic_DNA"/>
</dbReference>
<reference evidence="16 17" key="1">
    <citation type="submission" date="2016-12" db="EMBL/GenBank/DDBJ databases">
        <title>The genomes of Aspergillus section Nigri reveals drivers in fungal speciation.</title>
        <authorList>
            <consortium name="DOE Joint Genome Institute"/>
            <person name="Vesth T.C."/>
            <person name="Nybo J."/>
            <person name="Theobald S."/>
            <person name="Brandl J."/>
            <person name="Frisvad J.C."/>
            <person name="Nielsen K.F."/>
            <person name="Lyhne E.K."/>
            <person name="Kogle M.E."/>
            <person name="Kuo A."/>
            <person name="Riley R."/>
            <person name="Clum A."/>
            <person name="Nolan M."/>
            <person name="Lipzen A."/>
            <person name="Salamov A."/>
            <person name="Henrissat B."/>
            <person name="Wiebenga A."/>
            <person name="De Vries R.P."/>
            <person name="Grigoriev I.V."/>
            <person name="Mortensen U.H."/>
            <person name="Andersen M.R."/>
            <person name="Baker S.E."/>
        </authorList>
    </citation>
    <scope>NUCLEOTIDE SEQUENCE [LARGE SCALE GENOMIC DNA]</scope>
    <source>
        <strain evidence="16 17">CBS 115572</strain>
    </source>
</reference>
<keyword evidence="9" id="KW-0809">Transit peptide</keyword>
<dbReference type="InterPro" id="IPR020084">
    <property type="entry name" value="NUDIX_hydrolase_CS"/>
</dbReference>
<evidence type="ECO:0000256" key="6">
    <source>
        <dbReference type="ARBA" id="ARBA00022723"/>
    </source>
</evidence>
<feature type="compositionally biased region" description="Basic and acidic residues" evidence="14">
    <location>
        <begin position="1167"/>
        <end position="1180"/>
    </location>
</feature>
<feature type="compositionally biased region" description="Low complexity" evidence="14">
    <location>
        <begin position="595"/>
        <end position="613"/>
    </location>
</feature>
<keyword evidence="10" id="KW-0496">Mitochondrion</keyword>
<dbReference type="PROSITE" id="PS51462">
    <property type="entry name" value="NUDIX"/>
    <property type="match status" value="1"/>
</dbReference>
<evidence type="ECO:0000256" key="13">
    <source>
        <dbReference type="ARBA" id="ARBA00093637"/>
    </source>
</evidence>
<feature type="compositionally biased region" description="Low complexity" evidence="14">
    <location>
        <begin position="660"/>
        <end position="669"/>
    </location>
</feature>
<dbReference type="GO" id="GO:0030145">
    <property type="term" value="F:manganese ion binding"/>
    <property type="evidence" value="ECO:0007669"/>
    <property type="project" value="InterPro"/>
</dbReference>
<feature type="compositionally biased region" description="Polar residues" evidence="14">
    <location>
        <begin position="400"/>
        <end position="415"/>
    </location>
</feature>
<keyword evidence="17" id="KW-1185">Reference proteome</keyword>
<evidence type="ECO:0000313" key="17">
    <source>
        <dbReference type="Proteomes" id="UP000246702"/>
    </source>
</evidence>
<dbReference type="InterPro" id="IPR015797">
    <property type="entry name" value="NUDIX_hydrolase-like_dom_sf"/>
</dbReference>
<sequence length="1194" mass="130926">MTEIKMQLEDWLDDLCVRFIINLPREELESVEEAQWFYEDFIRPLDPALPSLSLKAFALRIFQHCPLMSQWSHYHHITAFSEFLAYKTRVPVRGAIMLNQDMDEVKGANWSFPRGKINKDEKDIDCAIREVYEETGYDNDVKFIEITMREQHMRLYDAHFEPQWYKLSELPTLKKSKQQDQGFVVANANKFYMKWIAQQKKLEGKVQGAPKLPMPTSHAMHSFTPNQVAAEMPVASSQDASAHLKRLLNINNGLPSQIIPPSVTPLQDPGANASKAGSSRESVHQVPEAEQNSPPAPLAGGFPQQGPHGGLPASLPQYQQPRHEPGAHLPPSIVNAMPRGPLNQVPLSAAHPGPSANYYGAFSSQQQLPPDSYTDRALVSGFPPTPHNQAIGPAPYQKTGDPQFSHSGRQPSQVRGATVPPASNLPPPKLTSHSLALLSVFKDESIKTPKTPKATLVSQSETAQTKERKPSQHQDQLLSLLRGSPAPASPGPVELSAQPVSPARKKILQRARGESPARHTGTNQHVTWPAANPWASAPASGPSANIPQSGAPKPSGRKAQNVSARKANRNEQAQALASPITILSRPQTVKKEQPPVRTSSQTSRPSSRTRPAKPSTPEPPKPFQPQILRRSDNPNAIDLLPIRTKLNENQDQQDPTRATSSPQQSQPQPNFDRRPSQTVAQKEMLLSLFGKPSSSPSISPAELSASIPKPSEASSIVSPLSPLNLPTIPSGGQGTLGQKDTSSHKMMRSSPSTRTVCAQCLNRGRYFSTTIQRRSQQSSTTNPPSPPATGYARLTNRGLISITGIDSTSFLQGLITQNMLVTNDPNRATRRTGSYTAFLNSQGRILNDAFIYPLPQAEGTSPDELAWLVEVDKNEVTSLMKHLKKHKLRAKLKLRALDDGERTVWASWKDHSEPRWAAYNLDSQSLSPFASSSTTVTGCVDTRAPGFGSRLVTPGAEDLRTHLAEEGEVSGSEVGLGTYTVRRMLHGVAEGQSEIIRESSLPLECNMDMMQGIDFRKGCYVGQELTIRTHHTGVVRKRILPVHLSEGVRQDGVASADTPVYDPSVEIGLPPSGSNISKVSARKGRSTGKFLGGVGNIGLALCRLEMMTDVALTGEPTQYSPDQEFKVSWTGAEDGSSESGEVKIKAIVPPWTREHIYNGGVKKNQGRNHEMDSQRARELYEELEEEEETSRRND</sequence>
<feature type="region of interest" description="Disordered" evidence="14">
    <location>
        <begin position="769"/>
        <end position="792"/>
    </location>
</feature>
<keyword evidence="11" id="KW-0464">Manganese</keyword>
<dbReference type="CDD" id="cd03672">
    <property type="entry name" value="NUDIX_Dcp2p_Nudt20"/>
    <property type="match status" value="1"/>
</dbReference>
<dbReference type="AlphaFoldDB" id="A0A317X7Q9"/>
<dbReference type="GO" id="GO:0003723">
    <property type="term" value="F:RNA binding"/>
    <property type="evidence" value="ECO:0007669"/>
    <property type="project" value="UniProtKB-KW"/>
</dbReference>
<dbReference type="SUPFAM" id="SSF140586">
    <property type="entry name" value="Dcp2 domain-like"/>
    <property type="match status" value="1"/>
</dbReference>
<evidence type="ECO:0000256" key="9">
    <source>
        <dbReference type="ARBA" id="ARBA00022946"/>
    </source>
</evidence>
<evidence type="ECO:0000256" key="11">
    <source>
        <dbReference type="ARBA" id="ARBA00023211"/>
    </source>
</evidence>
<dbReference type="Pfam" id="PF25455">
    <property type="entry name" value="Beta-barrel_CAF17_C"/>
    <property type="match status" value="1"/>
</dbReference>
<protein>
    <recommendedName>
        <fullName evidence="13">Iron-sulfur cluster assembly factor IBA57 homolog, mitochondrial</fullName>
    </recommendedName>
</protein>
<dbReference type="InterPro" id="IPR057460">
    <property type="entry name" value="CAF17_C"/>
</dbReference>
<dbReference type="OrthoDB" id="191995at2759"/>
<evidence type="ECO:0000256" key="5">
    <source>
        <dbReference type="ARBA" id="ARBA00022490"/>
    </source>
</evidence>
<feature type="compositionally biased region" description="Low complexity" evidence="14">
    <location>
        <begin position="769"/>
        <end position="782"/>
    </location>
</feature>
<comment type="similarity">
    <text evidence="12">Belongs to the GcvT family. CAF17/IBA57 subfamily.</text>
</comment>
<dbReference type="GO" id="GO:0000290">
    <property type="term" value="P:deadenylation-dependent decapping of nuclear-transcribed mRNA"/>
    <property type="evidence" value="ECO:0007669"/>
    <property type="project" value="InterPro"/>
</dbReference>
<evidence type="ECO:0000256" key="10">
    <source>
        <dbReference type="ARBA" id="ARBA00023128"/>
    </source>
</evidence>
<evidence type="ECO:0000256" key="14">
    <source>
        <dbReference type="SAM" id="MobiDB-lite"/>
    </source>
</evidence>
<feature type="compositionally biased region" description="Low complexity" evidence="14">
    <location>
        <begin position="690"/>
        <end position="708"/>
    </location>
</feature>
<name>A0A317X7Q9_9EURO</name>
<dbReference type="STRING" id="1450535.A0A317X7Q9"/>
<evidence type="ECO:0000256" key="7">
    <source>
        <dbReference type="ARBA" id="ARBA00022801"/>
    </source>
</evidence>
<proteinExistence type="inferred from homology"/>
<dbReference type="PANTHER" id="PTHR22602">
    <property type="entry name" value="TRANSFERASE CAF17, MITOCHONDRIAL-RELATED"/>
    <property type="match status" value="1"/>
</dbReference>
<evidence type="ECO:0000256" key="3">
    <source>
        <dbReference type="ARBA" id="ARBA00004496"/>
    </source>
</evidence>
<dbReference type="GO" id="GO:0016226">
    <property type="term" value="P:iron-sulfur cluster assembly"/>
    <property type="evidence" value="ECO:0007669"/>
    <property type="project" value="TreeGrafter"/>
</dbReference>
<dbReference type="PROSITE" id="PS00893">
    <property type="entry name" value="NUDIX_BOX"/>
    <property type="match status" value="1"/>
</dbReference>
<evidence type="ECO:0000256" key="4">
    <source>
        <dbReference type="ARBA" id="ARBA00005279"/>
    </source>
</evidence>
<dbReference type="NCBIfam" id="TIGR03317">
    <property type="entry name" value="ygfZ_signature"/>
    <property type="match status" value="1"/>
</dbReference>
<feature type="compositionally biased region" description="Polar residues" evidence="14">
    <location>
        <begin position="647"/>
        <end position="659"/>
    </location>
</feature>
<feature type="region of interest" description="Disordered" evidence="14">
    <location>
        <begin position="1158"/>
        <end position="1194"/>
    </location>
</feature>
<gene>
    <name evidence="16" type="ORF">BO94DRAFT_563764</name>
</gene>
<dbReference type="Pfam" id="PF05026">
    <property type="entry name" value="DCP2"/>
    <property type="match status" value="1"/>
</dbReference>
<dbReference type="InterPro" id="IPR036189">
    <property type="entry name" value="DCP2_BoxA_sf"/>
</dbReference>
<dbReference type="GO" id="GO:0005759">
    <property type="term" value="C:mitochondrial matrix"/>
    <property type="evidence" value="ECO:0007669"/>
    <property type="project" value="UniProtKB-SubCell"/>
</dbReference>
<feature type="region of interest" description="Disordered" evidence="14">
    <location>
        <begin position="259"/>
        <end position="431"/>
    </location>
</feature>
<dbReference type="Pfam" id="PF00293">
    <property type="entry name" value="NUDIX"/>
    <property type="match status" value="1"/>
</dbReference>
<evidence type="ECO:0000256" key="1">
    <source>
        <dbReference type="ARBA" id="ARBA00001936"/>
    </source>
</evidence>
<evidence type="ECO:0000259" key="15">
    <source>
        <dbReference type="PROSITE" id="PS51462"/>
    </source>
</evidence>
<comment type="subcellular location">
    <subcellularLocation>
        <location evidence="3">Cytoplasm</location>
    </subcellularLocation>
    <subcellularLocation>
        <location evidence="2">Mitochondrion matrix</location>
    </subcellularLocation>
</comment>
<dbReference type="InterPro" id="IPR044099">
    <property type="entry name" value="Dcp2_NUDIX"/>
</dbReference>
<dbReference type="SUPFAM" id="SSF55811">
    <property type="entry name" value="Nudix"/>
    <property type="match status" value="1"/>
</dbReference>
<dbReference type="RefSeq" id="XP_025471086.1">
    <property type="nucleotide sequence ID" value="XM_025614373.1"/>
</dbReference>
<keyword evidence="7" id="KW-0378">Hydrolase</keyword>
<comment type="similarity">
    <text evidence="4">Belongs to the Nudix hydrolase family. DCP2 subfamily.</text>
</comment>
<evidence type="ECO:0000313" key="16">
    <source>
        <dbReference type="EMBL" id="PWY94325.1"/>
    </source>
</evidence>
<feature type="region of interest" description="Disordered" evidence="14">
    <location>
        <begin position="690"/>
        <end position="754"/>
    </location>
</feature>
<dbReference type="FunFam" id="3.30.1360.120:FF:000028">
    <property type="entry name" value="Putative transferase caf17, mitochondrial"/>
    <property type="match status" value="1"/>
</dbReference>
<dbReference type="InterPro" id="IPR027266">
    <property type="entry name" value="TrmE/GcvT-like"/>
</dbReference>
<keyword evidence="8" id="KW-0694">RNA-binding</keyword>
<evidence type="ECO:0000256" key="2">
    <source>
        <dbReference type="ARBA" id="ARBA00004305"/>
    </source>
</evidence>
<feature type="region of interest" description="Disordered" evidence="14">
    <location>
        <begin position="646"/>
        <end position="677"/>
    </location>
</feature>
<keyword evidence="6" id="KW-0479">Metal-binding</keyword>
<dbReference type="InterPro" id="IPR007722">
    <property type="entry name" value="DCP2_BoxA"/>
</dbReference>
<dbReference type="SUPFAM" id="SSF103025">
    <property type="entry name" value="Folate-binding domain"/>
    <property type="match status" value="1"/>
</dbReference>
<dbReference type="GeneID" id="37116516"/>
<feature type="compositionally biased region" description="Low complexity" evidence="14">
    <location>
        <begin position="528"/>
        <end position="545"/>
    </location>
</feature>
<organism evidence="16 17">
    <name type="scientific">Aspergillus sclerotioniger CBS 115572</name>
    <dbReference type="NCBI Taxonomy" id="1450535"/>
    <lineage>
        <taxon>Eukaryota</taxon>
        <taxon>Fungi</taxon>
        <taxon>Dikarya</taxon>
        <taxon>Ascomycota</taxon>
        <taxon>Pezizomycotina</taxon>
        <taxon>Eurotiomycetes</taxon>
        <taxon>Eurotiomycetidae</taxon>
        <taxon>Eurotiales</taxon>
        <taxon>Aspergillaceae</taxon>
        <taxon>Aspergillus</taxon>
        <taxon>Aspergillus subgen. Circumdati</taxon>
    </lineage>
</organism>
<feature type="domain" description="Nudix hydrolase" evidence="15">
    <location>
        <begin position="75"/>
        <end position="198"/>
    </location>
</feature>
<dbReference type="Gene3D" id="3.30.1360.120">
    <property type="entry name" value="Probable tRNA modification gtpase trme, domain 1"/>
    <property type="match status" value="1"/>
</dbReference>
<dbReference type="Gene3D" id="3.90.79.10">
    <property type="entry name" value="Nucleoside Triphosphate Pyrophosphohydrolase"/>
    <property type="match status" value="1"/>
</dbReference>
<comment type="caution">
    <text evidence="16">The sequence shown here is derived from an EMBL/GenBank/DDBJ whole genome shotgun (WGS) entry which is preliminary data.</text>
</comment>
<dbReference type="GO" id="GO:0140933">
    <property type="term" value="F:5'-(N(7)-methylguanosine 5'-triphospho)-[mRNA] hydrolase activity"/>
    <property type="evidence" value="ECO:0007669"/>
    <property type="project" value="InterPro"/>
</dbReference>
<dbReference type="InterPro" id="IPR000086">
    <property type="entry name" value="NUDIX_hydrolase_dom"/>
</dbReference>
<keyword evidence="5" id="KW-0963">Cytoplasm</keyword>
<dbReference type="Gene3D" id="1.10.10.1050">
    <property type="entry name" value="Dcp2, box A domain"/>
    <property type="match status" value="1"/>
</dbReference>
<dbReference type="SMART" id="SM01125">
    <property type="entry name" value="DCP2"/>
    <property type="match status" value="1"/>
</dbReference>
<dbReference type="Proteomes" id="UP000246702">
    <property type="component" value="Unassembled WGS sequence"/>
</dbReference>